<gene>
    <name evidence="8" type="ORF">GGR05_000632</name>
</gene>
<feature type="transmembrane region" description="Helical" evidence="6">
    <location>
        <begin position="278"/>
        <end position="296"/>
    </location>
</feature>
<evidence type="ECO:0000256" key="2">
    <source>
        <dbReference type="ARBA" id="ARBA00009853"/>
    </source>
</evidence>
<comment type="caution">
    <text evidence="8">The sequence shown here is derived from an EMBL/GenBank/DDBJ whole genome shotgun (WGS) entry which is preliminary data.</text>
</comment>
<feature type="transmembrane region" description="Helical" evidence="6">
    <location>
        <begin position="105"/>
        <end position="125"/>
    </location>
</feature>
<keyword evidence="9" id="KW-1185">Reference proteome</keyword>
<feature type="transmembrane region" description="Helical" evidence="6">
    <location>
        <begin position="253"/>
        <end position="272"/>
    </location>
</feature>
<dbReference type="SUPFAM" id="SSF103481">
    <property type="entry name" value="Multidrug resistance efflux transporter EmrE"/>
    <property type="match status" value="2"/>
</dbReference>
<dbReference type="RefSeq" id="WP_244545817.1">
    <property type="nucleotide sequence ID" value="NZ_FOOA01000001.1"/>
</dbReference>
<feature type="domain" description="EamA" evidence="7">
    <location>
        <begin position="165"/>
        <end position="295"/>
    </location>
</feature>
<comment type="subcellular location">
    <subcellularLocation>
        <location evidence="1">Membrane</location>
        <topology evidence="1">Multi-pass membrane protein</topology>
    </subcellularLocation>
</comment>
<keyword evidence="4 6" id="KW-1133">Transmembrane helix</keyword>
<dbReference type="PANTHER" id="PTHR22911:SF6">
    <property type="entry name" value="SOLUTE CARRIER FAMILY 35 MEMBER G1"/>
    <property type="match status" value="1"/>
</dbReference>
<feature type="transmembrane region" description="Helical" evidence="6">
    <location>
        <begin position="132"/>
        <end position="153"/>
    </location>
</feature>
<dbReference type="Pfam" id="PF00892">
    <property type="entry name" value="EamA"/>
    <property type="match status" value="2"/>
</dbReference>
<dbReference type="Proteomes" id="UP000531216">
    <property type="component" value="Unassembled WGS sequence"/>
</dbReference>
<name>A0A7W6BMB8_9HYPH</name>
<evidence type="ECO:0000256" key="6">
    <source>
        <dbReference type="SAM" id="Phobius"/>
    </source>
</evidence>
<evidence type="ECO:0000256" key="1">
    <source>
        <dbReference type="ARBA" id="ARBA00004141"/>
    </source>
</evidence>
<evidence type="ECO:0000313" key="8">
    <source>
        <dbReference type="EMBL" id="MBB3934521.1"/>
    </source>
</evidence>
<dbReference type="GO" id="GO:0016020">
    <property type="term" value="C:membrane"/>
    <property type="evidence" value="ECO:0007669"/>
    <property type="project" value="UniProtKB-SubCell"/>
</dbReference>
<evidence type="ECO:0000256" key="3">
    <source>
        <dbReference type="ARBA" id="ARBA00022692"/>
    </source>
</evidence>
<dbReference type="InterPro" id="IPR000620">
    <property type="entry name" value="EamA_dom"/>
</dbReference>
<feature type="transmembrane region" description="Helical" evidence="6">
    <location>
        <begin position="80"/>
        <end position="99"/>
    </location>
</feature>
<evidence type="ECO:0000259" key="7">
    <source>
        <dbReference type="Pfam" id="PF00892"/>
    </source>
</evidence>
<reference evidence="8 9" key="1">
    <citation type="submission" date="2020-08" db="EMBL/GenBank/DDBJ databases">
        <title>Genomic Encyclopedia of Type Strains, Phase IV (KMG-IV): sequencing the most valuable type-strain genomes for metagenomic binning, comparative biology and taxonomic classification.</title>
        <authorList>
            <person name="Goeker M."/>
        </authorList>
    </citation>
    <scope>NUCLEOTIDE SEQUENCE [LARGE SCALE GENOMIC DNA]</scope>
    <source>
        <strain evidence="8 9">DSM 25024</strain>
    </source>
</reference>
<feature type="transmembrane region" description="Helical" evidence="6">
    <location>
        <begin position="47"/>
        <end position="68"/>
    </location>
</feature>
<dbReference type="EMBL" id="JACIDO010000001">
    <property type="protein sequence ID" value="MBB3934521.1"/>
    <property type="molecule type" value="Genomic_DNA"/>
</dbReference>
<dbReference type="InterPro" id="IPR037185">
    <property type="entry name" value="EmrE-like"/>
</dbReference>
<evidence type="ECO:0000256" key="5">
    <source>
        <dbReference type="ARBA" id="ARBA00023136"/>
    </source>
</evidence>
<keyword evidence="3 6" id="KW-0812">Transmembrane</keyword>
<feature type="domain" description="EamA" evidence="7">
    <location>
        <begin position="16"/>
        <end position="148"/>
    </location>
</feature>
<organism evidence="8 9">
    <name type="scientific">Aureimonas phyllosphaerae</name>
    <dbReference type="NCBI Taxonomy" id="1166078"/>
    <lineage>
        <taxon>Bacteria</taxon>
        <taxon>Pseudomonadati</taxon>
        <taxon>Pseudomonadota</taxon>
        <taxon>Alphaproteobacteria</taxon>
        <taxon>Hyphomicrobiales</taxon>
        <taxon>Aurantimonadaceae</taxon>
        <taxon>Aureimonas</taxon>
    </lineage>
</organism>
<comment type="similarity">
    <text evidence="2">Belongs to the drug/metabolite transporter (DMT) superfamily. 10 TMS drug/metabolite exporter (DME) (TC 2.A.7.3) family.</text>
</comment>
<dbReference type="PANTHER" id="PTHR22911">
    <property type="entry name" value="ACYL-MALONYL CONDENSING ENZYME-RELATED"/>
    <property type="match status" value="1"/>
</dbReference>
<feature type="transmembrane region" description="Helical" evidence="6">
    <location>
        <begin position="165"/>
        <end position="184"/>
    </location>
</feature>
<feature type="transmembrane region" description="Helical" evidence="6">
    <location>
        <begin position="196"/>
        <end position="216"/>
    </location>
</feature>
<feature type="transmembrane region" description="Helical" evidence="6">
    <location>
        <begin position="222"/>
        <end position="241"/>
    </location>
</feature>
<evidence type="ECO:0000313" key="9">
    <source>
        <dbReference type="Proteomes" id="UP000531216"/>
    </source>
</evidence>
<keyword evidence="5 6" id="KW-0472">Membrane</keyword>
<accession>A0A7W6BMB8</accession>
<proteinExistence type="inferred from homology"/>
<evidence type="ECO:0000256" key="4">
    <source>
        <dbReference type="ARBA" id="ARBA00022989"/>
    </source>
</evidence>
<sequence length="316" mass="33910">MNAPIHHAPALKPMVGIGLKVVSVTVFVGMQTSLKALGTDIPAGQLVFFRSFFAMVPVLAYLCWLGTLRTAFHTRDIGGHFLRGAIGVTSMALGFYAIGRLPYPEWITISYASPLLTVVFAAIILREQVGRFRWTAVLVGLCGIVVVIAPNLSLDPGTLSNEERLGMLASLAGAAFAAVAMIQVRRLVRTEPTTTIVVYFSLCSSVIALASLPFGWVWPTPWQATLLVLAGIFGGVGQLLLTACYRYAEASTIAPFEYTSMLMAVVIGATLFDEVASPTTLIGATIVVSAGVFIILREHRLGLERRRARSASPPQT</sequence>
<protein>
    <submittedName>
        <fullName evidence="8">Drug/metabolite transporter (DMT)-like permease</fullName>
    </submittedName>
</protein>
<dbReference type="AlphaFoldDB" id="A0A7W6BMB8"/>